<evidence type="ECO:0000313" key="14">
    <source>
        <dbReference type="EMBL" id="CAA2934469.1"/>
    </source>
</evidence>
<reference evidence="14 15" key="1">
    <citation type="submission" date="2019-12" db="EMBL/GenBank/DDBJ databases">
        <authorList>
            <person name="Alioto T."/>
            <person name="Alioto T."/>
            <person name="Gomez Garrido J."/>
        </authorList>
    </citation>
    <scope>NUCLEOTIDE SEQUENCE [LARGE SCALE GENOMIC DNA]</scope>
</reference>
<keyword evidence="5 13" id="KW-0934">Plastid</keyword>
<evidence type="ECO:0000256" key="9">
    <source>
        <dbReference type="ARBA" id="ARBA00023078"/>
    </source>
</evidence>
<evidence type="ECO:0000256" key="6">
    <source>
        <dbReference type="ARBA" id="ARBA00022692"/>
    </source>
</evidence>
<dbReference type="SUPFAM" id="SSF103511">
    <property type="entry name" value="Chlorophyll a-b binding protein"/>
    <property type="match status" value="1"/>
</dbReference>
<evidence type="ECO:0000256" key="10">
    <source>
        <dbReference type="ARBA" id="ARBA00023136"/>
    </source>
</evidence>
<evidence type="ECO:0000256" key="11">
    <source>
        <dbReference type="ARBA" id="ARBA00023276"/>
    </source>
</evidence>
<keyword evidence="8 13" id="KW-0157">Chromophore</keyword>
<evidence type="ECO:0000256" key="4">
    <source>
        <dbReference type="ARBA" id="ARBA00022531"/>
    </source>
</evidence>
<dbReference type="GO" id="GO:0009765">
    <property type="term" value="P:photosynthesis, light harvesting"/>
    <property type="evidence" value="ECO:0007669"/>
    <property type="project" value="InterPro"/>
</dbReference>
<dbReference type="Gramene" id="OE9A067351T1">
    <property type="protein sequence ID" value="OE9A067351C1"/>
    <property type="gene ID" value="OE9A067351"/>
</dbReference>
<keyword evidence="13" id="KW-0603">Photosystem I</keyword>
<dbReference type="OrthoDB" id="423598at2759"/>
<evidence type="ECO:0000256" key="3">
    <source>
        <dbReference type="ARBA" id="ARBA00022528"/>
    </source>
</evidence>
<name>A0A8S0P9C1_OLEEU</name>
<organism evidence="14 15">
    <name type="scientific">Olea europaea subsp. europaea</name>
    <dbReference type="NCBI Taxonomy" id="158383"/>
    <lineage>
        <taxon>Eukaryota</taxon>
        <taxon>Viridiplantae</taxon>
        <taxon>Streptophyta</taxon>
        <taxon>Embryophyta</taxon>
        <taxon>Tracheophyta</taxon>
        <taxon>Spermatophyta</taxon>
        <taxon>Magnoliopsida</taxon>
        <taxon>eudicotyledons</taxon>
        <taxon>Gunneridae</taxon>
        <taxon>Pentapetalae</taxon>
        <taxon>asterids</taxon>
        <taxon>lamiids</taxon>
        <taxon>Lamiales</taxon>
        <taxon>Oleaceae</taxon>
        <taxon>Oleeae</taxon>
        <taxon>Olea</taxon>
    </lineage>
</organism>
<comment type="function">
    <text evidence="13">The light-harvesting complex (LHC) functions as a light receptor, it captures and delivers excitation energy to photosystems with which it is closely associated.</text>
</comment>
<dbReference type="Pfam" id="PF00504">
    <property type="entry name" value="Chloroa_b-bind"/>
    <property type="match status" value="1"/>
</dbReference>
<keyword evidence="11 13" id="KW-0604">Photosystem II</keyword>
<accession>A0A8S0P9C1</accession>
<dbReference type="AlphaFoldDB" id="A0A8S0P9C1"/>
<proteinExistence type="inferred from homology"/>
<dbReference type="PANTHER" id="PTHR21649">
    <property type="entry name" value="CHLOROPHYLL A/B BINDING PROTEIN"/>
    <property type="match status" value="1"/>
</dbReference>
<keyword evidence="15" id="KW-1185">Reference proteome</keyword>
<comment type="caution">
    <text evidence="14">The sequence shown here is derived from an EMBL/GenBank/DDBJ whole genome shotgun (WGS) entry which is preliminary data.</text>
</comment>
<evidence type="ECO:0000256" key="7">
    <source>
        <dbReference type="ARBA" id="ARBA00022989"/>
    </source>
</evidence>
<evidence type="ECO:0000256" key="8">
    <source>
        <dbReference type="ARBA" id="ARBA00022991"/>
    </source>
</evidence>
<keyword evidence="9 13" id="KW-0793">Thylakoid</keyword>
<evidence type="ECO:0000256" key="2">
    <source>
        <dbReference type="ARBA" id="ARBA00022494"/>
    </source>
</evidence>
<comment type="similarity">
    <text evidence="13">Belongs to the light-harvesting chlorophyll a/b-binding (LHC) protein family.</text>
</comment>
<evidence type="ECO:0000313" key="15">
    <source>
        <dbReference type="Proteomes" id="UP000594638"/>
    </source>
</evidence>
<dbReference type="GO" id="GO:0016168">
    <property type="term" value="F:chlorophyll binding"/>
    <property type="evidence" value="ECO:0007669"/>
    <property type="project" value="UniProtKB-KW"/>
</dbReference>
<keyword evidence="4 13" id="KW-0602">Photosynthesis</keyword>
<dbReference type="EMBL" id="CACTIH010000015">
    <property type="protein sequence ID" value="CAA2934469.1"/>
    <property type="molecule type" value="Genomic_DNA"/>
</dbReference>
<feature type="binding site" description="axial binding residue" evidence="12">
    <location>
        <position position="85"/>
    </location>
    <ligand>
        <name>chlorophyll b</name>
        <dbReference type="ChEBI" id="CHEBI:61721"/>
        <label>1</label>
    </ligand>
    <ligandPart>
        <name>Mg</name>
        <dbReference type="ChEBI" id="CHEBI:25107"/>
    </ligandPart>
</feature>
<dbReference type="InterPro" id="IPR022796">
    <property type="entry name" value="Chloroa_b-bind"/>
</dbReference>
<keyword evidence="10" id="KW-0472">Membrane</keyword>
<gene>
    <name evidence="14" type="ORF">OLEA9_A067351</name>
</gene>
<evidence type="ECO:0000256" key="1">
    <source>
        <dbReference type="ARBA" id="ARBA00004454"/>
    </source>
</evidence>
<keyword evidence="3 13" id="KW-0150">Chloroplast</keyword>
<evidence type="ECO:0000256" key="5">
    <source>
        <dbReference type="ARBA" id="ARBA00022640"/>
    </source>
</evidence>
<feature type="binding site" evidence="12">
    <location>
        <position position="83"/>
    </location>
    <ligand>
        <name>chlorophyll a</name>
        <dbReference type="ChEBI" id="CHEBI:58416"/>
        <label>1</label>
    </ligand>
</feature>
<comment type="subcellular location">
    <subcellularLocation>
        <location evidence="1">Plastid</location>
        <location evidence="1">Chloroplast thylakoid membrane</location>
        <topology evidence="1">Multi-pass membrane protein</topology>
    </subcellularLocation>
</comment>
<evidence type="ECO:0000256" key="13">
    <source>
        <dbReference type="RuleBase" id="RU363080"/>
    </source>
</evidence>
<evidence type="ECO:0000256" key="12">
    <source>
        <dbReference type="PIRSR" id="PIRSR601344-1"/>
    </source>
</evidence>
<keyword evidence="6" id="KW-0812">Transmembrane</keyword>
<keyword evidence="7" id="KW-1133">Transmembrane helix</keyword>
<keyword evidence="2 12" id="KW-0148">Chlorophyll</keyword>
<dbReference type="GO" id="GO:0009523">
    <property type="term" value="C:photosystem II"/>
    <property type="evidence" value="ECO:0007669"/>
    <property type="project" value="UniProtKB-KW"/>
</dbReference>
<feature type="binding site" evidence="12">
    <location>
        <position position="80"/>
    </location>
    <ligand>
        <name>chlorophyll a</name>
        <dbReference type="ChEBI" id="CHEBI:58416"/>
        <label>1</label>
    </ligand>
</feature>
<dbReference type="Gene3D" id="1.10.3460.10">
    <property type="entry name" value="Chlorophyll a/b binding protein domain"/>
    <property type="match status" value="2"/>
</dbReference>
<dbReference type="InterPro" id="IPR001344">
    <property type="entry name" value="Chloro_AB-bd_pln"/>
</dbReference>
<dbReference type="GO" id="GO:0009522">
    <property type="term" value="C:photosystem I"/>
    <property type="evidence" value="ECO:0007669"/>
    <property type="project" value="UniProtKB-KW"/>
</dbReference>
<dbReference type="GO" id="GO:0009535">
    <property type="term" value="C:chloroplast thylakoid membrane"/>
    <property type="evidence" value="ECO:0007669"/>
    <property type="project" value="UniProtKB-SubCell"/>
</dbReference>
<dbReference type="Proteomes" id="UP000594638">
    <property type="component" value="Unassembled WGS sequence"/>
</dbReference>
<protein>
    <recommendedName>
        <fullName evidence="13">Chlorophyll a-b binding protein, chloroplastic</fullName>
    </recommendedName>
</protein>
<sequence length="183" mass="19454">MVSTSSALVNGLGSAFLNGGKNSQIFLSAPIAARTGGSALSPKRFTMVAAAAVAPKKSWIPAVKDLGKDPAFLKRYREAELIHDRWAMAAVVGIFVGQAWIGIPWFEAGATPGAVSLFSFGSLIGTQLLLMDTLKDGVYIPDTEKLERLKLVEIKQARLAMLAMLKFYFEAGQGKTPLGALGP</sequence>